<proteinExistence type="predicted"/>
<dbReference type="AlphaFoldDB" id="A0A3P6A350"/>
<accession>A0A3P6A350</accession>
<sequence>MDSILSSATFTCLTWTASTFLNISVFRWTYLLSVLWF</sequence>
<dbReference type="EMBL" id="LR031572">
    <property type="protein sequence ID" value="VDC81924.1"/>
    <property type="molecule type" value="Genomic_DNA"/>
</dbReference>
<organism evidence="1">
    <name type="scientific">Brassica campestris</name>
    <name type="common">Field mustard</name>
    <dbReference type="NCBI Taxonomy" id="3711"/>
    <lineage>
        <taxon>Eukaryota</taxon>
        <taxon>Viridiplantae</taxon>
        <taxon>Streptophyta</taxon>
        <taxon>Embryophyta</taxon>
        <taxon>Tracheophyta</taxon>
        <taxon>Spermatophyta</taxon>
        <taxon>Magnoliopsida</taxon>
        <taxon>eudicotyledons</taxon>
        <taxon>Gunneridae</taxon>
        <taxon>Pentapetalae</taxon>
        <taxon>rosids</taxon>
        <taxon>malvids</taxon>
        <taxon>Brassicales</taxon>
        <taxon>Brassicaceae</taxon>
        <taxon>Brassiceae</taxon>
        <taxon>Brassica</taxon>
    </lineage>
</organism>
<reference evidence="1" key="1">
    <citation type="submission" date="2018-11" db="EMBL/GenBank/DDBJ databases">
        <authorList>
            <consortium name="Genoscope - CEA"/>
            <person name="William W."/>
        </authorList>
    </citation>
    <scope>NUCLEOTIDE SEQUENCE</scope>
</reference>
<evidence type="ECO:0000313" key="1">
    <source>
        <dbReference type="EMBL" id="VDC81924.1"/>
    </source>
</evidence>
<protein>
    <submittedName>
        <fullName evidence="1">Uncharacterized protein</fullName>
    </submittedName>
</protein>
<name>A0A3P6A350_BRACM</name>
<gene>
    <name evidence="1" type="ORF">BRAA03T13142Z</name>
</gene>